<dbReference type="InterPro" id="IPR008920">
    <property type="entry name" value="TF_FadR/GntR_C"/>
</dbReference>
<protein>
    <submittedName>
        <fullName evidence="6">GntR family transcriptional regulator</fullName>
    </submittedName>
</protein>
<dbReference type="PRINTS" id="PR00035">
    <property type="entry name" value="HTHGNTR"/>
</dbReference>
<feature type="compositionally biased region" description="Polar residues" evidence="4">
    <location>
        <begin position="9"/>
        <end position="22"/>
    </location>
</feature>
<dbReference type="InterPro" id="IPR036388">
    <property type="entry name" value="WH-like_DNA-bd_sf"/>
</dbReference>
<dbReference type="SMART" id="SM00345">
    <property type="entry name" value="HTH_GNTR"/>
    <property type="match status" value="1"/>
</dbReference>
<dbReference type="Gene3D" id="1.20.120.530">
    <property type="entry name" value="GntR ligand-binding domain-like"/>
    <property type="match status" value="1"/>
</dbReference>
<evidence type="ECO:0000256" key="2">
    <source>
        <dbReference type="ARBA" id="ARBA00023125"/>
    </source>
</evidence>
<evidence type="ECO:0000256" key="4">
    <source>
        <dbReference type="SAM" id="MobiDB-lite"/>
    </source>
</evidence>
<dbReference type="SUPFAM" id="SSF48008">
    <property type="entry name" value="GntR ligand-binding domain-like"/>
    <property type="match status" value="1"/>
</dbReference>
<dbReference type="PROSITE" id="PS50949">
    <property type="entry name" value="HTH_GNTR"/>
    <property type="match status" value="1"/>
</dbReference>
<dbReference type="InterPro" id="IPR011711">
    <property type="entry name" value="GntR_C"/>
</dbReference>
<dbReference type="AlphaFoldDB" id="A0A4R1BRD3"/>
<dbReference type="GO" id="GO:0003700">
    <property type="term" value="F:DNA-binding transcription factor activity"/>
    <property type="evidence" value="ECO:0007669"/>
    <property type="project" value="InterPro"/>
</dbReference>
<gene>
    <name evidence="6" type="ORF">E0L93_02660</name>
</gene>
<dbReference type="GO" id="GO:0003677">
    <property type="term" value="F:DNA binding"/>
    <property type="evidence" value="ECO:0007669"/>
    <property type="project" value="UniProtKB-KW"/>
</dbReference>
<evidence type="ECO:0000256" key="3">
    <source>
        <dbReference type="ARBA" id="ARBA00023163"/>
    </source>
</evidence>
<evidence type="ECO:0000313" key="7">
    <source>
        <dbReference type="Proteomes" id="UP000295244"/>
    </source>
</evidence>
<dbReference type="PANTHER" id="PTHR43537">
    <property type="entry name" value="TRANSCRIPTIONAL REGULATOR, GNTR FAMILY"/>
    <property type="match status" value="1"/>
</dbReference>
<dbReference type="Pfam" id="PF07729">
    <property type="entry name" value="FCD"/>
    <property type="match status" value="1"/>
</dbReference>
<keyword evidence="1" id="KW-0805">Transcription regulation</keyword>
<evidence type="ECO:0000256" key="1">
    <source>
        <dbReference type="ARBA" id="ARBA00023015"/>
    </source>
</evidence>
<dbReference type="OrthoDB" id="3570892at2"/>
<dbReference type="PANTHER" id="PTHR43537:SF5">
    <property type="entry name" value="UXU OPERON TRANSCRIPTIONAL REGULATOR"/>
    <property type="match status" value="1"/>
</dbReference>
<dbReference type="InterPro" id="IPR036390">
    <property type="entry name" value="WH_DNA-bd_sf"/>
</dbReference>
<keyword evidence="2" id="KW-0238">DNA-binding</keyword>
<evidence type="ECO:0000259" key="5">
    <source>
        <dbReference type="PROSITE" id="PS50949"/>
    </source>
</evidence>
<feature type="region of interest" description="Disordered" evidence="4">
    <location>
        <begin position="1"/>
        <end position="22"/>
    </location>
</feature>
<dbReference type="EMBL" id="SKBU01000006">
    <property type="protein sequence ID" value="TCJ19876.1"/>
    <property type="molecule type" value="Genomic_DNA"/>
</dbReference>
<dbReference type="Proteomes" id="UP000295244">
    <property type="component" value="Unassembled WGS sequence"/>
</dbReference>
<dbReference type="CDD" id="cd07377">
    <property type="entry name" value="WHTH_GntR"/>
    <property type="match status" value="1"/>
</dbReference>
<organism evidence="6 7">
    <name type="scientific">Rubrobacter taiwanensis</name>
    <dbReference type="NCBI Taxonomy" id="185139"/>
    <lineage>
        <taxon>Bacteria</taxon>
        <taxon>Bacillati</taxon>
        <taxon>Actinomycetota</taxon>
        <taxon>Rubrobacteria</taxon>
        <taxon>Rubrobacterales</taxon>
        <taxon>Rubrobacteraceae</taxon>
        <taxon>Rubrobacter</taxon>
    </lineage>
</organism>
<feature type="domain" description="HTH gntR-type" evidence="5">
    <location>
        <begin position="34"/>
        <end position="101"/>
    </location>
</feature>
<keyword evidence="3" id="KW-0804">Transcription</keyword>
<dbReference type="Pfam" id="PF00392">
    <property type="entry name" value="GntR"/>
    <property type="match status" value="1"/>
</dbReference>
<accession>A0A4R1BRD3</accession>
<keyword evidence="7" id="KW-1185">Reference proteome</keyword>
<dbReference type="InterPro" id="IPR000524">
    <property type="entry name" value="Tscrpt_reg_HTH_GntR"/>
</dbReference>
<dbReference type="SMART" id="SM00895">
    <property type="entry name" value="FCD"/>
    <property type="match status" value="1"/>
</dbReference>
<reference evidence="6 7" key="1">
    <citation type="submission" date="2019-03" db="EMBL/GenBank/DDBJ databases">
        <title>Whole genome sequence of a novel Rubrobacter taiwanensis strain, isolated from Yellowstone National Park.</title>
        <authorList>
            <person name="Freed S."/>
            <person name="Ramaley R.F."/>
            <person name="Kyndt J.A."/>
        </authorList>
    </citation>
    <scope>NUCLEOTIDE SEQUENCE [LARGE SCALE GENOMIC DNA]</scope>
    <source>
        <strain evidence="6 7">Yellowstone</strain>
    </source>
</reference>
<name>A0A4R1BRD3_9ACTN</name>
<dbReference type="SUPFAM" id="SSF46785">
    <property type="entry name" value="Winged helix' DNA-binding domain"/>
    <property type="match status" value="1"/>
</dbReference>
<proteinExistence type="predicted"/>
<evidence type="ECO:0000313" key="6">
    <source>
        <dbReference type="EMBL" id="TCJ19876.1"/>
    </source>
</evidence>
<dbReference type="Gene3D" id="1.10.10.10">
    <property type="entry name" value="Winged helix-like DNA-binding domain superfamily/Winged helix DNA-binding domain"/>
    <property type="match status" value="1"/>
</dbReference>
<sequence length="250" mass="28335">MAKREGRSSVEQFFNNPTGQASSYQAEGGVEFGLSLPEQIADVLSSEIIEGKLPPGSKLPEPTLAERFGTSRAPIREALYLLDQEGLVERAPRRGAVVREYSRREIEELYRIRSVLEGFALEHICEEPEMIEVCVATLEPIIRDMERTESDPKRYHELNFAFHKTIILLSRSQLIRRLYAQIEGPLKIFLRLSFSTAGAVPKSFGEHLQLLAAIREENVEEARRILEKHDEDGMRRAIASGKCGQTVKDR</sequence>
<comment type="caution">
    <text evidence="6">The sequence shown here is derived from an EMBL/GenBank/DDBJ whole genome shotgun (WGS) entry which is preliminary data.</text>
</comment>